<comment type="caution">
    <text evidence="2">The sequence shown here is derived from an EMBL/GenBank/DDBJ whole genome shotgun (WGS) entry which is preliminary data.</text>
</comment>
<dbReference type="EMBL" id="JAHRHJ020000001">
    <property type="protein sequence ID" value="KAH9331272.1"/>
    <property type="molecule type" value="Genomic_DNA"/>
</dbReference>
<feature type="non-terminal residue" evidence="2">
    <location>
        <position position="70"/>
    </location>
</feature>
<sequence length="70" mass="8348">RKKKKVMEEADSEETESLEKYVGERDEDEEDEPEGDHEPLVFSMHDLEEEGKGEKDDYRFVRRKGSQKEE</sequence>
<feature type="compositionally biased region" description="Acidic residues" evidence="1">
    <location>
        <begin position="25"/>
        <end position="35"/>
    </location>
</feature>
<reference evidence="2 3" key="1">
    <citation type="journal article" date="2021" name="Nat. Plants">
        <title>The Taxus genome provides insights into paclitaxel biosynthesis.</title>
        <authorList>
            <person name="Xiong X."/>
            <person name="Gou J."/>
            <person name="Liao Q."/>
            <person name="Li Y."/>
            <person name="Zhou Q."/>
            <person name="Bi G."/>
            <person name="Li C."/>
            <person name="Du R."/>
            <person name="Wang X."/>
            <person name="Sun T."/>
            <person name="Guo L."/>
            <person name="Liang H."/>
            <person name="Lu P."/>
            <person name="Wu Y."/>
            <person name="Zhang Z."/>
            <person name="Ro D.K."/>
            <person name="Shang Y."/>
            <person name="Huang S."/>
            <person name="Yan J."/>
        </authorList>
    </citation>
    <scope>NUCLEOTIDE SEQUENCE [LARGE SCALE GENOMIC DNA]</scope>
    <source>
        <strain evidence="2">Ta-2019</strain>
    </source>
</reference>
<feature type="compositionally biased region" description="Basic and acidic residues" evidence="1">
    <location>
        <begin position="50"/>
        <end position="70"/>
    </location>
</feature>
<evidence type="ECO:0000313" key="3">
    <source>
        <dbReference type="Proteomes" id="UP000824469"/>
    </source>
</evidence>
<keyword evidence="3" id="KW-1185">Reference proteome</keyword>
<feature type="non-terminal residue" evidence="2">
    <location>
        <position position="1"/>
    </location>
</feature>
<name>A0AA38GYV8_TAXCH</name>
<protein>
    <submittedName>
        <fullName evidence="2">Uncharacterized protein</fullName>
    </submittedName>
</protein>
<feature type="region of interest" description="Disordered" evidence="1">
    <location>
        <begin position="1"/>
        <end position="70"/>
    </location>
</feature>
<dbReference type="AlphaFoldDB" id="A0AA38GYV8"/>
<dbReference type="Proteomes" id="UP000824469">
    <property type="component" value="Unassembled WGS sequence"/>
</dbReference>
<accession>A0AA38GYV8</accession>
<evidence type="ECO:0000256" key="1">
    <source>
        <dbReference type="SAM" id="MobiDB-lite"/>
    </source>
</evidence>
<evidence type="ECO:0000313" key="2">
    <source>
        <dbReference type="EMBL" id="KAH9331272.1"/>
    </source>
</evidence>
<organism evidence="2 3">
    <name type="scientific">Taxus chinensis</name>
    <name type="common">Chinese yew</name>
    <name type="synonym">Taxus wallichiana var. chinensis</name>
    <dbReference type="NCBI Taxonomy" id="29808"/>
    <lineage>
        <taxon>Eukaryota</taxon>
        <taxon>Viridiplantae</taxon>
        <taxon>Streptophyta</taxon>
        <taxon>Embryophyta</taxon>
        <taxon>Tracheophyta</taxon>
        <taxon>Spermatophyta</taxon>
        <taxon>Pinopsida</taxon>
        <taxon>Pinidae</taxon>
        <taxon>Conifers II</taxon>
        <taxon>Cupressales</taxon>
        <taxon>Taxaceae</taxon>
        <taxon>Taxus</taxon>
    </lineage>
</organism>
<proteinExistence type="predicted"/>
<gene>
    <name evidence="2" type="ORF">KI387_003380</name>
</gene>